<organism evidence="7 8">
    <name type="scientific">Halanaerobium saccharolyticum subsp. saccharolyticum DSM 6643</name>
    <dbReference type="NCBI Taxonomy" id="1293054"/>
    <lineage>
        <taxon>Bacteria</taxon>
        <taxon>Bacillati</taxon>
        <taxon>Bacillota</taxon>
        <taxon>Clostridia</taxon>
        <taxon>Halanaerobiales</taxon>
        <taxon>Halanaerobiaceae</taxon>
        <taxon>Halanaerobium</taxon>
    </lineage>
</organism>
<evidence type="ECO:0000256" key="3">
    <source>
        <dbReference type="ARBA" id="ARBA00022898"/>
    </source>
</evidence>
<dbReference type="EMBL" id="CAUI01000019">
    <property type="protein sequence ID" value="CCU79652.1"/>
    <property type="molecule type" value="Genomic_DNA"/>
</dbReference>
<dbReference type="PANTHER" id="PTHR43780:SF2">
    <property type="entry name" value="1-AMINOCYCLOPROPANE-1-CARBOXYLATE DEAMINASE-RELATED"/>
    <property type="match status" value="1"/>
</dbReference>
<dbReference type="PANTHER" id="PTHR43780">
    <property type="entry name" value="1-AMINOCYCLOPROPANE-1-CARBOXYLATE DEAMINASE-RELATED"/>
    <property type="match status" value="1"/>
</dbReference>
<dbReference type="eggNOG" id="COG2515">
    <property type="taxonomic scope" value="Bacteria"/>
</dbReference>
<gene>
    <name evidence="7" type="ORF">HSACCH_01486</name>
</gene>
<dbReference type="AlphaFoldDB" id="M5E0I6"/>
<proteinExistence type="inferred from homology"/>
<feature type="modified residue" description="N6-(pyridoxal phosphate)lysine" evidence="5">
    <location>
        <position position="60"/>
    </location>
</feature>
<dbReference type="PIRSF" id="PIRSF006278">
    <property type="entry name" value="ACCD_DCysDesulf"/>
    <property type="match status" value="1"/>
</dbReference>
<keyword evidence="8" id="KW-1185">Reference proteome</keyword>
<name>M5E0I6_9FIRM</name>
<dbReference type="GO" id="GO:1901605">
    <property type="term" value="P:alpha-amino acid metabolic process"/>
    <property type="evidence" value="ECO:0007669"/>
    <property type="project" value="UniProtKB-ARBA"/>
</dbReference>
<dbReference type="InterPro" id="IPR027278">
    <property type="entry name" value="ACCD_DCysDesulf"/>
</dbReference>
<dbReference type="Proteomes" id="UP000012063">
    <property type="component" value="Unassembled WGS sequence"/>
</dbReference>
<feature type="domain" description="Tryptophan synthase beta chain-like PALP" evidence="6">
    <location>
        <begin position="22"/>
        <end position="336"/>
    </location>
</feature>
<dbReference type="SUPFAM" id="SSF53686">
    <property type="entry name" value="Tryptophan synthase beta subunit-like PLP-dependent enzymes"/>
    <property type="match status" value="1"/>
</dbReference>
<dbReference type="RefSeq" id="WP_005488959.1">
    <property type="nucleotide sequence ID" value="NZ_CAUI01000019.1"/>
</dbReference>
<comment type="similarity">
    <text evidence="2">Belongs to the ACC deaminase/D-cysteine desulfhydrase family.</text>
</comment>
<dbReference type="GO" id="GO:0019148">
    <property type="term" value="F:D-cysteine desulfhydrase activity"/>
    <property type="evidence" value="ECO:0007669"/>
    <property type="project" value="TreeGrafter"/>
</dbReference>
<evidence type="ECO:0000259" key="6">
    <source>
        <dbReference type="Pfam" id="PF00291"/>
    </source>
</evidence>
<evidence type="ECO:0000313" key="7">
    <source>
        <dbReference type="EMBL" id="CCU79652.1"/>
    </source>
</evidence>
<evidence type="ECO:0000256" key="2">
    <source>
        <dbReference type="ARBA" id="ARBA00008639"/>
    </source>
</evidence>
<dbReference type="STRING" id="1293054.HSACCH_01486"/>
<reference evidence="8" key="1">
    <citation type="journal article" date="2013" name="Genome Announc.">
        <title>Genome Sequence of Halanaerobium saccharolyticum subsp. saccharolyticum Strain DSM 6643T, a Halophilic Hydrogen-Producing Bacterium.</title>
        <authorList>
            <person name="Kivisto A."/>
            <person name="Larjo A."/>
            <person name="Ciranna A."/>
            <person name="Santala V."/>
            <person name="Roos C."/>
            <person name="Karp M."/>
        </authorList>
    </citation>
    <scope>NUCLEOTIDE SEQUENCE [LARGE SCALE GENOMIC DNA]</scope>
    <source>
        <strain evidence="8">DSM 6643</strain>
    </source>
</reference>
<keyword evidence="3 5" id="KW-0663">Pyridoxal phosphate</keyword>
<dbReference type="InterPro" id="IPR036052">
    <property type="entry name" value="TrpB-like_PALP_sf"/>
</dbReference>
<evidence type="ECO:0000256" key="4">
    <source>
        <dbReference type="PIRSR" id="PIRSR006278-1"/>
    </source>
</evidence>
<sequence length="356" mass="39687">MYNLAKYQKLKNKINRIERAELGFFPTQIYKLENLSARYGVNIYLKRDDLSGFSTFGGNKIRKLEFLFGEILEQGAQNIFTYGATQSNHALQTAIACRRYNLNPILYLVDVIGEGIKDPKANILLDKVLGAEIKIIEFKENEDEFEAMYRAKAESKNYAQEISESEDDYYLIPPGGASPLGTLGFVNAYLEMKAQEFKEDLNFKNVFHATGTGGTLGGLTAANKFINDDIQVHGINVSHKDDSYLKEVAELSTAALNLLGIDFKLSDRDIIVDNNYVGAGYEIPSTRANRAVKIFAEDEGIFLDPVYTGKAAAGMIDYLEKGKIEKGSDLLFWHTGGTNALFAEKKILGNLLDNHI</sequence>
<dbReference type="InParanoid" id="M5E0I6"/>
<dbReference type="OrthoDB" id="9801249at2"/>
<evidence type="ECO:0000256" key="5">
    <source>
        <dbReference type="PIRSR" id="PIRSR006278-2"/>
    </source>
</evidence>
<accession>M5E0I6</accession>
<comment type="cofactor">
    <cofactor evidence="1">
        <name>pyridoxal 5'-phosphate</name>
        <dbReference type="ChEBI" id="CHEBI:597326"/>
    </cofactor>
</comment>
<dbReference type="Pfam" id="PF00291">
    <property type="entry name" value="PALP"/>
    <property type="match status" value="1"/>
</dbReference>
<evidence type="ECO:0000256" key="1">
    <source>
        <dbReference type="ARBA" id="ARBA00001933"/>
    </source>
</evidence>
<protein>
    <submittedName>
        <fullName evidence="7">Pyridoxal phosphate-dependent deaminase,putative</fullName>
    </submittedName>
</protein>
<dbReference type="Gene3D" id="3.40.50.1100">
    <property type="match status" value="2"/>
</dbReference>
<comment type="caution">
    <text evidence="7">The sequence shown here is derived from an EMBL/GenBank/DDBJ whole genome shotgun (WGS) entry which is preliminary data.</text>
</comment>
<evidence type="ECO:0000313" key="8">
    <source>
        <dbReference type="Proteomes" id="UP000012063"/>
    </source>
</evidence>
<dbReference type="InterPro" id="IPR001926">
    <property type="entry name" value="TrpB-like_PALP"/>
</dbReference>
<feature type="active site" description="Nucleophile" evidence="4">
    <location>
        <position position="87"/>
    </location>
</feature>